<dbReference type="InterPro" id="IPR020845">
    <property type="entry name" value="AMP-binding_CS"/>
</dbReference>
<proteinExistence type="inferred from homology"/>
<evidence type="ECO:0000256" key="3">
    <source>
        <dbReference type="ARBA" id="ARBA00022832"/>
    </source>
</evidence>
<keyword evidence="2 7" id="KW-0436">Ligase</keyword>
<dbReference type="InterPro" id="IPR000873">
    <property type="entry name" value="AMP-dep_synth/lig_dom"/>
</dbReference>
<dbReference type="RefSeq" id="WP_171079267.1">
    <property type="nucleotide sequence ID" value="NZ_BNBU01000003.1"/>
</dbReference>
<dbReference type="PANTHER" id="PTHR22754">
    <property type="entry name" value="DISCO-INTERACTING PROTEIN 2 DIP2 -RELATED"/>
    <property type="match status" value="1"/>
</dbReference>
<dbReference type="EMBL" id="JABBXF010000012">
    <property type="protein sequence ID" value="NVK77485.1"/>
    <property type="molecule type" value="Genomic_DNA"/>
</dbReference>
<dbReference type="PROSITE" id="PS00455">
    <property type="entry name" value="AMP_BINDING"/>
    <property type="match status" value="1"/>
</dbReference>
<dbReference type="Gene3D" id="3.30.300.30">
    <property type="match status" value="1"/>
</dbReference>
<dbReference type="InterPro" id="IPR040097">
    <property type="entry name" value="FAAL/FAAC"/>
</dbReference>
<evidence type="ECO:0000259" key="6">
    <source>
        <dbReference type="Pfam" id="PF00501"/>
    </source>
</evidence>
<dbReference type="GO" id="GO:0005886">
    <property type="term" value="C:plasma membrane"/>
    <property type="evidence" value="ECO:0007669"/>
    <property type="project" value="TreeGrafter"/>
</dbReference>
<comment type="caution">
    <text evidence="7">The sequence shown here is derived from an EMBL/GenBank/DDBJ whole genome shotgun (WGS) entry which is preliminary data.</text>
</comment>
<evidence type="ECO:0000256" key="2">
    <source>
        <dbReference type="ARBA" id="ARBA00022598"/>
    </source>
</evidence>
<feature type="domain" description="AMP-dependent synthetase/ligase" evidence="6">
    <location>
        <begin position="14"/>
        <end position="409"/>
    </location>
</feature>
<protein>
    <submittedName>
        <fullName evidence="7">Fatty acyl-AMP ligase</fullName>
    </submittedName>
</protein>
<keyword evidence="3" id="KW-0276">Fatty acid metabolism</keyword>
<reference evidence="7 8" key="1">
    <citation type="submission" date="2020-04" db="EMBL/GenBank/DDBJ databases">
        <title>Draft Genome Sequence of Streptomyces morookaense DSM 40503, an 8-azaguanine-producing strain.</title>
        <authorList>
            <person name="Qi J."/>
            <person name="Gao J.-M."/>
        </authorList>
    </citation>
    <scope>NUCLEOTIDE SEQUENCE [LARGE SCALE GENOMIC DNA]</scope>
    <source>
        <strain evidence="7 8">DSM 40503</strain>
    </source>
</reference>
<dbReference type="AlphaFoldDB" id="A0A7Y7B246"/>
<dbReference type="GO" id="GO:0016874">
    <property type="term" value="F:ligase activity"/>
    <property type="evidence" value="ECO:0007669"/>
    <property type="project" value="UniProtKB-KW"/>
</dbReference>
<organism evidence="7 8">
    <name type="scientific">Streptomyces morookaense</name>
    <name type="common">Streptoverticillium morookaense</name>
    <dbReference type="NCBI Taxonomy" id="1970"/>
    <lineage>
        <taxon>Bacteria</taxon>
        <taxon>Bacillati</taxon>
        <taxon>Actinomycetota</taxon>
        <taxon>Actinomycetes</taxon>
        <taxon>Kitasatosporales</taxon>
        <taxon>Streptomycetaceae</taxon>
        <taxon>Streptomyces</taxon>
    </lineage>
</organism>
<feature type="region of interest" description="Disordered" evidence="5">
    <location>
        <begin position="342"/>
        <end position="366"/>
    </location>
</feature>
<dbReference type="FunFam" id="3.40.50.12780:FF:000013">
    <property type="entry name" value="Long-chain-fatty-acid--AMP ligase FadD32"/>
    <property type="match status" value="1"/>
</dbReference>
<dbReference type="GO" id="GO:0071766">
    <property type="term" value="P:Actinobacterium-type cell wall biogenesis"/>
    <property type="evidence" value="ECO:0007669"/>
    <property type="project" value="UniProtKB-ARBA"/>
</dbReference>
<dbReference type="InterPro" id="IPR042099">
    <property type="entry name" value="ANL_N_sf"/>
</dbReference>
<gene>
    <name evidence="7" type="ORF">HG542_07390</name>
</gene>
<dbReference type="GO" id="GO:0070566">
    <property type="term" value="F:adenylyltransferase activity"/>
    <property type="evidence" value="ECO:0007669"/>
    <property type="project" value="TreeGrafter"/>
</dbReference>
<keyword evidence="8" id="KW-1185">Reference proteome</keyword>
<keyword evidence="4" id="KW-0443">Lipid metabolism</keyword>
<dbReference type="Gene3D" id="3.40.50.12780">
    <property type="entry name" value="N-terminal domain of ligase-like"/>
    <property type="match status" value="1"/>
</dbReference>
<evidence type="ECO:0000256" key="1">
    <source>
        <dbReference type="ARBA" id="ARBA00006432"/>
    </source>
</evidence>
<dbReference type="Pfam" id="PF00501">
    <property type="entry name" value="AMP-binding"/>
    <property type="match status" value="1"/>
</dbReference>
<evidence type="ECO:0000313" key="7">
    <source>
        <dbReference type="EMBL" id="NVK77485.1"/>
    </source>
</evidence>
<dbReference type="Proteomes" id="UP000587462">
    <property type="component" value="Unassembled WGS sequence"/>
</dbReference>
<evidence type="ECO:0000313" key="8">
    <source>
        <dbReference type="Proteomes" id="UP000587462"/>
    </source>
</evidence>
<dbReference type="GO" id="GO:0006633">
    <property type="term" value="P:fatty acid biosynthetic process"/>
    <property type="evidence" value="ECO:0007669"/>
    <property type="project" value="TreeGrafter"/>
</dbReference>
<feature type="compositionally biased region" description="Basic and acidic residues" evidence="5">
    <location>
        <begin position="343"/>
        <end position="356"/>
    </location>
</feature>
<sequence length="581" mass="62577">MTDHRNFTDLLLSRVEQDPGREALLLLPGSPDRGHATPVTYRDLDASVRRLAGWLQNQGAAGRRVLLLHRSRRQFTVSFLACLYAGAVAVPAPPGGGRSHHLERIAGIVKDTAPCVALTDAALVLDMSRLLADCGHGSMPCLPADAVPGAPVWSPPDLPPETTAYLQYTSGSTGQPRGVVVSHANLLATQQAIQEALGTEPCCRLGGWLPLHHDLGLVGQLLHPLWLGGTSVMLPAESFVRHPVRWLEAVGRHRISVSGAPDFAYDLCTRRVTDEQLAGLDLSGWRVAVSGGEPVRAETMAGFAERFAPAGFRAEAFAPCYGLAEATLLVSGGRGAAPPLPERAVDSGSLERHQWRDPVPGRPVRRVPTCGPAVGCEIRVVDPDTATPLPDGRIGEIWVRGPGVALGYWRNPGETARVFRVATADGEGGFLRTGDLGTLEDGRLHVTGRLKDMIVVAGRNLYPQDMERTVQQVSVLFGPGTAFAVPGERERVVMVQELRTRSSYDVDLAALAAQVERCLAEEFEVSVGGVLLVRPGTVRRTTSGKVERSAMRELFLRGRIRPLHQRLDRELLTGTDMARAG</sequence>
<accession>A0A7Y7B246</accession>
<dbReference type="SUPFAM" id="SSF56801">
    <property type="entry name" value="Acetyl-CoA synthetase-like"/>
    <property type="match status" value="1"/>
</dbReference>
<evidence type="ECO:0000256" key="5">
    <source>
        <dbReference type="SAM" id="MobiDB-lite"/>
    </source>
</evidence>
<comment type="similarity">
    <text evidence="1">Belongs to the ATP-dependent AMP-binding enzyme family.</text>
</comment>
<dbReference type="InterPro" id="IPR045851">
    <property type="entry name" value="AMP-bd_C_sf"/>
</dbReference>
<evidence type="ECO:0000256" key="4">
    <source>
        <dbReference type="ARBA" id="ARBA00023098"/>
    </source>
</evidence>
<dbReference type="CDD" id="cd05931">
    <property type="entry name" value="FAAL"/>
    <property type="match status" value="1"/>
</dbReference>
<dbReference type="PANTHER" id="PTHR22754:SF32">
    <property type="entry name" value="DISCO-INTERACTING PROTEIN 2"/>
    <property type="match status" value="1"/>
</dbReference>
<name>A0A7Y7B246_STRMO</name>